<dbReference type="Proteomes" id="UP000785679">
    <property type="component" value="Unassembled WGS sequence"/>
</dbReference>
<feature type="transmembrane region" description="Helical" evidence="1">
    <location>
        <begin position="206"/>
        <end position="225"/>
    </location>
</feature>
<accession>A0A8J8TAB6</accession>
<keyword evidence="1" id="KW-0472">Membrane</keyword>
<dbReference type="AlphaFoldDB" id="A0A8J8TAB6"/>
<keyword evidence="1" id="KW-0812">Transmembrane</keyword>
<evidence type="ECO:0000256" key="1">
    <source>
        <dbReference type="SAM" id="Phobius"/>
    </source>
</evidence>
<keyword evidence="1" id="KW-1133">Transmembrane helix</keyword>
<name>A0A8J8TAB6_HALGN</name>
<proteinExistence type="predicted"/>
<comment type="caution">
    <text evidence="2">The sequence shown here is derived from an EMBL/GenBank/DDBJ whole genome shotgun (WGS) entry which is preliminary data.</text>
</comment>
<feature type="transmembrane region" description="Helical" evidence="1">
    <location>
        <begin position="53"/>
        <end position="75"/>
    </location>
</feature>
<gene>
    <name evidence="2" type="ORF">FGO68_gene6495</name>
</gene>
<feature type="transmembrane region" description="Helical" evidence="1">
    <location>
        <begin position="138"/>
        <end position="163"/>
    </location>
</feature>
<feature type="transmembrane region" description="Helical" evidence="1">
    <location>
        <begin position="237"/>
        <end position="259"/>
    </location>
</feature>
<organism evidence="2 3">
    <name type="scientific">Halteria grandinella</name>
    <dbReference type="NCBI Taxonomy" id="5974"/>
    <lineage>
        <taxon>Eukaryota</taxon>
        <taxon>Sar</taxon>
        <taxon>Alveolata</taxon>
        <taxon>Ciliophora</taxon>
        <taxon>Intramacronucleata</taxon>
        <taxon>Spirotrichea</taxon>
        <taxon>Stichotrichia</taxon>
        <taxon>Sporadotrichida</taxon>
        <taxon>Halteriidae</taxon>
        <taxon>Halteria</taxon>
    </lineage>
</organism>
<evidence type="ECO:0000313" key="2">
    <source>
        <dbReference type="EMBL" id="TNV87500.1"/>
    </source>
</evidence>
<evidence type="ECO:0000313" key="3">
    <source>
        <dbReference type="Proteomes" id="UP000785679"/>
    </source>
</evidence>
<dbReference type="EMBL" id="RRYP01000397">
    <property type="protein sequence ID" value="TNV87500.1"/>
    <property type="molecule type" value="Genomic_DNA"/>
</dbReference>
<feature type="transmembrane region" description="Helical" evidence="1">
    <location>
        <begin position="95"/>
        <end position="118"/>
    </location>
</feature>
<feature type="transmembrane region" description="Helical" evidence="1">
    <location>
        <begin position="279"/>
        <end position="298"/>
    </location>
</feature>
<feature type="transmembrane region" description="Helical" evidence="1">
    <location>
        <begin position="184"/>
        <end position="200"/>
    </location>
</feature>
<reference evidence="2" key="1">
    <citation type="submission" date="2019-06" db="EMBL/GenBank/DDBJ databases">
        <authorList>
            <person name="Zheng W."/>
        </authorList>
    </citation>
    <scope>NUCLEOTIDE SEQUENCE</scope>
    <source>
        <strain evidence="2">QDHG01</strain>
    </source>
</reference>
<protein>
    <submittedName>
        <fullName evidence="2">Uncharacterized protein</fullName>
    </submittedName>
</protein>
<sequence length="480" mass="53713">MTGLSVLMGLDSLFHFYLVITMILRQIDDPIYSKTINVVAQLTEIPVTNRTHLAIQCMITVFFILMIAAFITVVVKTHSLATLSSMPTIKKVLTLLFVAMMTCLQIPFIEMIMSMAFIKFKEQAEVTSQGELESLRGTIYAFAIINGALFFGWAFLLQKLYIIRIPSIQVHWAASNTQLHSMKLINKIALVLCHLYITTVEGASQQLFASVPLFILFAGTGLSRIMLIPHYRQLVEWYTRLTEIITGCLFLILIVAQVVASNRSSAGVDGGSADLHLCLLVGFVSIPCSIGLAVVLDLNRQRQLWAKLEGNELRIEIELEHSLYLLIERVKVAMGFDDKSALAFADILYLVDNHNRTCNNHNCPCQRRQIVQYLLNKGHTYDIKKLELDEEEIALLNSAGTNVFIKSNKNNQAIKTLTLFQHFNFYAAAAAAELSDNPVTKGGGGDAAEDDPLKQKVRVNIAQLKVTFLNQFAEIFFEEA</sequence>
<keyword evidence="3" id="KW-1185">Reference proteome</keyword>